<dbReference type="AlphaFoldDB" id="A0A2K0W0J1"/>
<dbReference type="Proteomes" id="UP000236664">
    <property type="component" value="Unassembled WGS sequence"/>
</dbReference>
<accession>A0A2K0W0J1</accession>
<dbReference type="OrthoDB" id="3231000at2759"/>
<gene>
    <name evidence="1" type="ORF">FNYG_10863</name>
</gene>
<reference evidence="1 2" key="1">
    <citation type="submission" date="2017-06" db="EMBL/GenBank/DDBJ databases">
        <title>Genome of Fusarium nygamai isolate CS10214.</title>
        <authorList>
            <person name="Gardiner D.M."/>
            <person name="Obanor F."/>
            <person name="Kazan K."/>
        </authorList>
    </citation>
    <scope>NUCLEOTIDE SEQUENCE [LARGE SCALE GENOMIC DNA]</scope>
    <source>
        <strain evidence="1 2">CS10214</strain>
    </source>
</reference>
<evidence type="ECO:0000313" key="1">
    <source>
        <dbReference type="EMBL" id="PNP75785.1"/>
    </source>
</evidence>
<protein>
    <submittedName>
        <fullName evidence="1">Uncharacterized protein</fullName>
    </submittedName>
</protein>
<sequence>MRTPIPPVNRSELKAIQLTDEGTSFLEDVRLPWTSYRNCDTSLQGEFVVGTVPIGPYNNPITAESCDWNIGISDNSMKNRKGSVRE</sequence>
<evidence type="ECO:0000313" key="2">
    <source>
        <dbReference type="Proteomes" id="UP000236664"/>
    </source>
</evidence>
<comment type="caution">
    <text evidence="1">The sequence shown here is derived from an EMBL/GenBank/DDBJ whole genome shotgun (WGS) entry which is preliminary data.</text>
</comment>
<proteinExistence type="predicted"/>
<keyword evidence="2" id="KW-1185">Reference proteome</keyword>
<organism evidence="1 2">
    <name type="scientific">Gibberella nygamai</name>
    <name type="common">Bean root rot disease fungus</name>
    <name type="synonym">Fusarium nygamai</name>
    <dbReference type="NCBI Taxonomy" id="42673"/>
    <lineage>
        <taxon>Eukaryota</taxon>
        <taxon>Fungi</taxon>
        <taxon>Dikarya</taxon>
        <taxon>Ascomycota</taxon>
        <taxon>Pezizomycotina</taxon>
        <taxon>Sordariomycetes</taxon>
        <taxon>Hypocreomycetidae</taxon>
        <taxon>Hypocreales</taxon>
        <taxon>Nectriaceae</taxon>
        <taxon>Fusarium</taxon>
        <taxon>Fusarium fujikuroi species complex</taxon>
    </lineage>
</organism>
<name>A0A2K0W0J1_GIBNY</name>
<dbReference type="EMBL" id="MTQA01000165">
    <property type="protein sequence ID" value="PNP75785.1"/>
    <property type="molecule type" value="Genomic_DNA"/>
</dbReference>